<reference evidence="1" key="1">
    <citation type="submission" date="2020-09" db="EMBL/GenBank/DDBJ databases">
        <authorList>
            <person name="Eze J.U."/>
            <person name="Rahube T.O."/>
        </authorList>
    </citation>
    <scope>NUCLEOTIDE SEQUENCE</scope>
    <source>
        <strain evidence="1">DM6</strain>
    </source>
</reference>
<accession>A0A7S7BTV0</accession>
<organism evidence="1">
    <name type="scientific">Serratia marcescens</name>
    <dbReference type="NCBI Taxonomy" id="615"/>
    <lineage>
        <taxon>Bacteria</taxon>
        <taxon>Pseudomonadati</taxon>
        <taxon>Pseudomonadota</taxon>
        <taxon>Gammaproteobacteria</taxon>
        <taxon>Enterobacterales</taxon>
        <taxon>Yersiniaceae</taxon>
        <taxon>Serratia</taxon>
    </lineage>
</organism>
<name>A0A7S7BTV0_SERMA</name>
<dbReference type="AlphaFoldDB" id="A0A7S7BTV0"/>
<sequence length="41" mass="5034">MPAAAPRFWQKKRKNMQLGARRCKRGRTPKRILRHRLFRSE</sequence>
<proteinExistence type="predicted"/>
<protein>
    <submittedName>
        <fullName evidence="1">Orf91</fullName>
    </submittedName>
</protein>
<dbReference type="EMBL" id="MW024817">
    <property type="protein sequence ID" value="QOW96704.1"/>
    <property type="molecule type" value="Genomic_DNA"/>
</dbReference>
<evidence type="ECO:0000313" key="1">
    <source>
        <dbReference type="EMBL" id="QOW96704.1"/>
    </source>
</evidence>